<comment type="caution">
    <text evidence="1">The sequence shown here is derived from an EMBL/GenBank/DDBJ whole genome shotgun (WGS) entry which is preliminary data.</text>
</comment>
<dbReference type="PROSITE" id="PS51257">
    <property type="entry name" value="PROKAR_LIPOPROTEIN"/>
    <property type="match status" value="1"/>
</dbReference>
<dbReference type="OrthoDB" id="1451448at2"/>
<protein>
    <recommendedName>
        <fullName evidence="3">Lipocalin-like domain-containing protein</fullName>
    </recommendedName>
</protein>
<dbReference type="Proteomes" id="UP000308713">
    <property type="component" value="Unassembled WGS sequence"/>
</dbReference>
<evidence type="ECO:0000313" key="2">
    <source>
        <dbReference type="Proteomes" id="UP000308713"/>
    </source>
</evidence>
<dbReference type="RefSeq" id="WP_139698646.1">
    <property type="nucleotide sequence ID" value="NZ_CP074074.1"/>
</dbReference>
<sequence length="134" mass="15866">MKNSIVILAMLALIIVGCDKDNMPIEMNPKNAILGKWEITHLGSTPIENPISYSEYLFDSILIVYNYEEKKYYNQKYWIKDSILYETYDFIDAIDNDTIIFVHRYKFQFLDKNSLRLDFLDPALIPTSFHKRIN</sequence>
<dbReference type="AlphaFoldDB" id="A0A5C4SEF6"/>
<evidence type="ECO:0008006" key="3">
    <source>
        <dbReference type="Google" id="ProtNLM"/>
    </source>
</evidence>
<organism evidence="1 2">
    <name type="scientific">Allotamlana fucoidanivorans</name>
    <dbReference type="NCBI Taxonomy" id="2583814"/>
    <lineage>
        <taxon>Bacteria</taxon>
        <taxon>Pseudomonadati</taxon>
        <taxon>Bacteroidota</taxon>
        <taxon>Flavobacteriia</taxon>
        <taxon>Flavobacteriales</taxon>
        <taxon>Flavobacteriaceae</taxon>
        <taxon>Allotamlana</taxon>
    </lineage>
</organism>
<keyword evidence="2" id="KW-1185">Reference proteome</keyword>
<accession>A0A5C4SEF6</accession>
<name>A0A5C4SEF6_9FLAO</name>
<dbReference type="EMBL" id="VDCS01000016">
    <property type="protein sequence ID" value="TNJ41936.1"/>
    <property type="molecule type" value="Genomic_DNA"/>
</dbReference>
<reference evidence="1 2" key="1">
    <citation type="submission" date="2019-05" db="EMBL/GenBank/DDBJ databases">
        <title>Tamlana fucoidanivorans sp. nov., isolated from the surface of algae collected from Fujian province in China.</title>
        <authorList>
            <person name="Li J."/>
        </authorList>
    </citation>
    <scope>NUCLEOTIDE SEQUENCE [LARGE SCALE GENOMIC DNA]</scope>
    <source>
        <strain evidence="1 2">CW2-9</strain>
    </source>
</reference>
<proteinExistence type="predicted"/>
<gene>
    <name evidence="1" type="ORF">FGF67_15370</name>
</gene>
<evidence type="ECO:0000313" key="1">
    <source>
        <dbReference type="EMBL" id="TNJ41936.1"/>
    </source>
</evidence>